<name>V2XRV0_MONRO</name>
<protein>
    <submittedName>
        <fullName evidence="1">Uncharacterized protein</fullName>
    </submittedName>
</protein>
<dbReference type="HOGENOM" id="CLU_2831743_0_0_1"/>
<organism evidence="1 2">
    <name type="scientific">Moniliophthora roreri (strain MCA 2997)</name>
    <name type="common">Cocoa frosty pod rot fungus</name>
    <name type="synonym">Crinipellis roreri</name>
    <dbReference type="NCBI Taxonomy" id="1381753"/>
    <lineage>
        <taxon>Eukaryota</taxon>
        <taxon>Fungi</taxon>
        <taxon>Dikarya</taxon>
        <taxon>Basidiomycota</taxon>
        <taxon>Agaricomycotina</taxon>
        <taxon>Agaricomycetes</taxon>
        <taxon>Agaricomycetidae</taxon>
        <taxon>Agaricales</taxon>
        <taxon>Marasmiineae</taxon>
        <taxon>Marasmiaceae</taxon>
        <taxon>Moniliophthora</taxon>
    </lineage>
</organism>
<dbReference type="KEGG" id="mrr:Moror_4018"/>
<comment type="caution">
    <text evidence="1">The sequence shown here is derived from an EMBL/GenBank/DDBJ whole genome shotgun (WGS) entry which is preliminary data.</text>
</comment>
<evidence type="ECO:0000313" key="2">
    <source>
        <dbReference type="Proteomes" id="UP000017559"/>
    </source>
</evidence>
<proteinExistence type="predicted"/>
<sequence>MRASNTTSRGRGQEHSISHKSLQKSLIALCSMSNCQIRHRAAAERKDVLRCPEVLDFQEGETAYFT</sequence>
<gene>
    <name evidence="1" type="ORF">Moror_4018</name>
</gene>
<dbReference type="AlphaFoldDB" id="V2XRV0"/>
<keyword evidence="2" id="KW-1185">Reference proteome</keyword>
<dbReference type="Proteomes" id="UP000017559">
    <property type="component" value="Unassembled WGS sequence"/>
</dbReference>
<accession>V2XRV0</accession>
<dbReference type="EMBL" id="AWSO01000101">
    <property type="protein sequence ID" value="ESK95260.1"/>
    <property type="molecule type" value="Genomic_DNA"/>
</dbReference>
<reference evidence="1 2" key="1">
    <citation type="journal article" date="2014" name="BMC Genomics">
        <title>Genome and secretome analysis of the hemibiotrophic fungal pathogen, Moniliophthora roreri, which causes frosty pod rot disease of cacao: mechanisms of the biotrophic and necrotrophic phases.</title>
        <authorList>
            <person name="Meinhardt L.W."/>
            <person name="Costa G.G.L."/>
            <person name="Thomazella D.P.T."/>
            <person name="Teixeira P.J.P.L."/>
            <person name="Carazzolle M.F."/>
            <person name="Schuster S.C."/>
            <person name="Carlson J.E."/>
            <person name="Guiltinan M.J."/>
            <person name="Mieczkowski P."/>
            <person name="Farmer A."/>
            <person name="Ramaraj T."/>
            <person name="Crozier J."/>
            <person name="Davis R.E."/>
            <person name="Shao J."/>
            <person name="Melnick R.L."/>
            <person name="Pereira G.A.G."/>
            <person name="Bailey B.A."/>
        </authorList>
    </citation>
    <scope>NUCLEOTIDE SEQUENCE [LARGE SCALE GENOMIC DNA]</scope>
    <source>
        <strain evidence="1 2">MCA 2997</strain>
    </source>
</reference>
<evidence type="ECO:0000313" key="1">
    <source>
        <dbReference type="EMBL" id="ESK95260.1"/>
    </source>
</evidence>